<comment type="caution">
    <text evidence="1">The sequence shown here is derived from an EMBL/GenBank/DDBJ whole genome shotgun (WGS) entry which is preliminary data.</text>
</comment>
<dbReference type="RefSeq" id="WP_160933175.1">
    <property type="nucleotide sequence ID" value="NZ_WWEU01000017.1"/>
</dbReference>
<organism evidence="1 2">
    <name type="scientific">Vibrio tetraodonis subsp. pristinus</name>
    <dbReference type="NCBI Taxonomy" id="2695891"/>
    <lineage>
        <taxon>Bacteria</taxon>
        <taxon>Pseudomonadati</taxon>
        <taxon>Pseudomonadota</taxon>
        <taxon>Gammaproteobacteria</taxon>
        <taxon>Vibrionales</taxon>
        <taxon>Vibrionaceae</taxon>
        <taxon>Vibrio</taxon>
    </lineage>
</organism>
<keyword evidence="2" id="KW-1185">Reference proteome</keyword>
<proteinExistence type="predicted"/>
<evidence type="ECO:0000313" key="2">
    <source>
        <dbReference type="Proteomes" id="UP000478571"/>
    </source>
</evidence>
<evidence type="ECO:0000313" key="1">
    <source>
        <dbReference type="EMBL" id="MYM61633.1"/>
    </source>
</evidence>
<reference evidence="1 2" key="1">
    <citation type="submission" date="2020-01" db="EMBL/GenBank/DDBJ databases">
        <title>Draft Genome Sequence of Vibrio sp. strain OCN044, Isolated from a Healthy Coral at Palmyra Atoll.</title>
        <authorList>
            <person name="Videau P."/>
            <person name="Loughran R."/>
            <person name="Esquivel A."/>
            <person name="Deadmond M."/>
            <person name="Paddock B.E."/>
            <person name="Saw J.H."/>
            <person name="Ushijima B."/>
        </authorList>
    </citation>
    <scope>NUCLEOTIDE SEQUENCE [LARGE SCALE GENOMIC DNA]</scope>
    <source>
        <strain evidence="1 2">OCN044</strain>
    </source>
</reference>
<gene>
    <name evidence="1" type="ORF">GTG28_20745</name>
</gene>
<dbReference type="EMBL" id="WWEU01000017">
    <property type="protein sequence ID" value="MYM61633.1"/>
    <property type="molecule type" value="Genomic_DNA"/>
</dbReference>
<sequence length="123" mass="13319">MSKLRTDLILAADGDPETPVRIPSLEKRMAFAIAEYNGQSTKLNYSYNISTITYLSGGAHHLKFISKPVRDTYAATVTIDAIQGLPYGVQVDQKSLDGFRVETYDSGANRGVPTVNAVVHGGD</sequence>
<name>A0A6L8M1A1_9VIBR</name>
<dbReference type="AlphaFoldDB" id="A0A6L8M1A1"/>
<protein>
    <submittedName>
        <fullName evidence="1">Uncharacterized protein</fullName>
    </submittedName>
</protein>
<dbReference type="Proteomes" id="UP000478571">
    <property type="component" value="Unassembled WGS sequence"/>
</dbReference>
<accession>A0A6L8M1A1</accession>